<evidence type="ECO:0000256" key="2">
    <source>
        <dbReference type="SAM" id="MobiDB-lite"/>
    </source>
</evidence>
<feature type="compositionally biased region" description="Acidic residues" evidence="2">
    <location>
        <begin position="144"/>
        <end position="154"/>
    </location>
</feature>
<feature type="domain" description="HPt" evidence="3">
    <location>
        <begin position="1"/>
        <end position="105"/>
    </location>
</feature>
<name>A0A841UDQ4_9BACL</name>
<evidence type="ECO:0000259" key="3">
    <source>
        <dbReference type="PROSITE" id="PS50894"/>
    </source>
</evidence>
<comment type="caution">
    <text evidence="4">The sequence shown here is derived from an EMBL/GenBank/DDBJ whole genome shotgun (WGS) entry which is preliminary data.</text>
</comment>
<proteinExistence type="predicted"/>
<keyword evidence="1" id="KW-0597">Phosphoprotein</keyword>
<feature type="region of interest" description="Disordered" evidence="2">
    <location>
        <begin position="127"/>
        <end position="154"/>
    </location>
</feature>
<dbReference type="InterPro" id="IPR008207">
    <property type="entry name" value="Sig_transdc_His_kin_Hpt_dom"/>
</dbReference>
<feature type="non-terminal residue" evidence="4">
    <location>
        <position position="212"/>
    </location>
</feature>
<dbReference type="PROSITE" id="PS50894">
    <property type="entry name" value="HPT"/>
    <property type="match status" value="1"/>
</dbReference>
<dbReference type="InterPro" id="IPR036641">
    <property type="entry name" value="HPT_dom_sf"/>
</dbReference>
<dbReference type="SMART" id="SM00073">
    <property type="entry name" value="HPT"/>
    <property type="match status" value="1"/>
</dbReference>
<gene>
    <name evidence="4" type="ORF">H7B90_32245</name>
</gene>
<accession>A0A841UDQ4</accession>
<dbReference type="Gene3D" id="1.20.120.160">
    <property type="entry name" value="HPT domain"/>
    <property type="match status" value="1"/>
</dbReference>
<dbReference type="RefSeq" id="WP_185140011.1">
    <property type="nucleotide sequence ID" value="NZ_JACJVR010000169.1"/>
</dbReference>
<dbReference type="PANTHER" id="PTHR43395">
    <property type="entry name" value="SENSOR HISTIDINE KINASE CHEA"/>
    <property type="match status" value="1"/>
</dbReference>
<sequence length="212" mass="23679">MDDGMSEYLGIFLDELEEQLQILDERLLLLERDPADSGTIGIVFRAAHTLKGSSAAMGFGRIKELTHQMENLFELMRSGRLAPNASLMNALFRSVDEIKTMKAAIQAGEGDEGRDIRDLLRQLADHAREAADAEEREPRKPAADEGEPAPDEGELVLDGFHRKAIYHAWDQKLNALRVLIRFASDESFAYARALVVHRTLEEMGEVIASFPS</sequence>
<dbReference type="Gene3D" id="3.30.70.1110">
    <property type="entry name" value="Histidine kinase CheA-like, P2 response regulator-binding domain"/>
    <property type="match status" value="1"/>
</dbReference>
<evidence type="ECO:0000313" key="4">
    <source>
        <dbReference type="EMBL" id="MBB6696070.1"/>
    </source>
</evidence>
<dbReference type="InterPro" id="IPR051315">
    <property type="entry name" value="Bact_Chemotaxis_CheA"/>
</dbReference>
<dbReference type="Pfam" id="PF01627">
    <property type="entry name" value="Hpt"/>
    <property type="match status" value="1"/>
</dbReference>
<dbReference type="CDD" id="cd00088">
    <property type="entry name" value="HPT"/>
    <property type="match status" value="1"/>
</dbReference>
<feature type="compositionally biased region" description="Basic and acidic residues" evidence="2">
    <location>
        <begin position="127"/>
        <end position="143"/>
    </location>
</feature>
<keyword evidence="5" id="KW-1185">Reference proteome</keyword>
<reference evidence="4 5" key="1">
    <citation type="submission" date="2020-08" db="EMBL/GenBank/DDBJ databases">
        <title>Cohnella phylogeny.</title>
        <authorList>
            <person name="Dunlap C."/>
        </authorList>
    </citation>
    <scope>NUCLEOTIDE SEQUENCE [LARGE SCALE GENOMIC DNA]</scope>
    <source>
        <strain evidence="4 5">DSM 25239</strain>
    </source>
</reference>
<evidence type="ECO:0000256" key="1">
    <source>
        <dbReference type="PROSITE-ProRule" id="PRU00110"/>
    </source>
</evidence>
<dbReference type="InterPro" id="IPR037052">
    <property type="entry name" value="CheA-like_P2_sf"/>
</dbReference>
<dbReference type="AlphaFoldDB" id="A0A841UDQ4"/>
<dbReference type="GO" id="GO:0000160">
    <property type="term" value="P:phosphorelay signal transduction system"/>
    <property type="evidence" value="ECO:0007669"/>
    <property type="project" value="InterPro"/>
</dbReference>
<organism evidence="4 5">
    <name type="scientific">Cohnella xylanilytica</name>
    <dbReference type="NCBI Taxonomy" id="557555"/>
    <lineage>
        <taxon>Bacteria</taxon>
        <taxon>Bacillati</taxon>
        <taxon>Bacillota</taxon>
        <taxon>Bacilli</taxon>
        <taxon>Bacillales</taxon>
        <taxon>Paenibacillaceae</taxon>
        <taxon>Cohnella</taxon>
    </lineage>
</organism>
<dbReference type="SUPFAM" id="SSF47226">
    <property type="entry name" value="Histidine-containing phosphotransfer domain, HPT domain"/>
    <property type="match status" value="1"/>
</dbReference>
<dbReference type="EMBL" id="JACJVR010000169">
    <property type="protein sequence ID" value="MBB6696070.1"/>
    <property type="molecule type" value="Genomic_DNA"/>
</dbReference>
<protein>
    <submittedName>
        <fullName evidence="4">Hpt domain-containing protein</fullName>
    </submittedName>
</protein>
<dbReference type="PANTHER" id="PTHR43395:SF10">
    <property type="entry name" value="CHEMOTAXIS PROTEIN CHEA"/>
    <property type="match status" value="1"/>
</dbReference>
<feature type="modified residue" description="Phosphohistidine" evidence="1">
    <location>
        <position position="48"/>
    </location>
</feature>
<evidence type="ECO:0000313" key="5">
    <source>
        <dbReference type="Proteomes" id="UP000553776"/>
    </source>
</evidence>
<dbReference type="Proteomes" id="UP000553776">
    <property type="component" value="Unassembled WGS sequence"/>
</dbReference>